<dbReference type="Gene3D" id="3.15.10.40">
    <property type="entry name" value="Uncharacterised protein PF07273, DUF1439"/>
    <property type="match status" value="2"/>
</dbReference>
<dbReference type="EMBL" id="QRHA01000009">
    <property type="protein sequence ID" value="RDV24628.1"/>
    <property type="molecule type" value="Genomic_DNA"/>
</dbReference>
<proteinExistence type="predicted"/>
<name>A0A3D8M4U3_9ALTE</name>
<dbReference type="RefSeq" id="WP_115593874.1">
    <property type="nucleotide sequence ID" value="NZ_QRHA01000009.1"/>
</dbReference>
<dbReference type="AlphaFoldDB" id="A0A3D8M4U3"/>
<sequence length="238" mass="26970">MRLLPWRDRLKFLVGVSLIKMGKLKYDKFSASELSQMIEPAFPRSLPVKIPVGSAELTLLRGEITLPQNSNQVQLQSLAALKISWMGTPLYRAHLVIGITVKPDYDTAKCAVNVTAPTISAIQLINDEYALLKDTRGLISSMLPKGLGNLLRFPFENALNVISAGTSEKTLNYLSLYLSGSMQRVLDYHQPQIQQALEQQLDKLQPSYTLQENHWREQLFRCYGKLVSVDEGELRFWF</sequence>
<protein>
    <submittedName>
        <fullName evidence="1">DUF1439 domain-containing protein</fullName>
    </submittedName>
</protein>
<comment type="caution">
    <text evidence="1">The sequence shown here is derived from an EMBL/GenBank/DDBJ whole genome shotgun (WGS) entry which is preliminary data.</text>
</comment>
<evidence type="ECO:0000313" key="2">
    <source>
        <dbReference type="Proteomes" id="UP000256561"/>
    </source>
</evidence>
<dbReference type="Proteomes" id="UP000256561">
    <property type="component" value="Unassembled WGS sequence"/>
</dbReference>
<reference evidence="2" key="1">
    <citation type="submission" date="2018-08" db="EMBL/GenBank/DDBJ databases">
        <authorList>
            <person name="Zhang J."/>
            <person name="Du Z.-J."/>
        </authorList>
    </citation>
    <scope>NUCLEOTIDE SEQUENCE [LARGE SCALE GENOMIC DNA]</scope>
    <source>
        <strain evidence="2">KCTC 52655</strain>
    </source>
</reference>
<gene>
    <name evidence="1" type="ORF">DXV75_13125</name>
</gene>
<evidence type="ECO:0000313" key="1">
    <source>
        <dbReference type="EMBL" id="RDV24628.1"/>
    </source>
</evidence>
<accession>A0A3D8M4U3</accession>
<organism evidence="1 2">
    <name type="scientific">Alteromonas aestuariivivens</name>
    <dbReference type="NCBI Taxonomy" id="1938339"/>
    <lineage>
        <taxon>Bacteria</taxon>
        <taxon>Pseudomonadati</taxon>
        <taxon>Pseudomonadota</taxon>
        <taxon>Gammaproteobacteria</taxon>
        <taxon>Alteromonadales</taxon>
        <taxon>Alteromonadaceae</taxon>
        <taxon>Alteromonas/Salinimonas group</taxon>
        <taxon>Alteromonas</taxon>
    </lineage>
</organism>
<dbReference type="OrthoDB" id="6381036at2"/>
<keyword evidence="2" id="KW-1185">Reference proteome</keyword>